<sequence length="74" mass="7385">MTGTGDAAQVVAAAPAQLVAPELGGRAMRTAPGLEPVADSSLGTLPLVAAAGALLALTTLLVVRRLRARSPRAR</sequence>
<proteinExistence type="predicted"/>
<protein>
    <submittedName>
        <fullName evidence="2">Uncharacterized protein</fullName>
    </submittedName>
</protein>
<organism evidence="2 3">
    <name type="scientific">Blastococcus brunescens</name>
    <dbReference type="NCBI Taxonomy" id="1564165"/>
    <lineage>
        <taxon>Bacteria</taxon>
        <taxon>Bacillati</taxon>
        <taxon>Actinomycetota</taxon>
        <taxon>Actinomycetes</taxon>
        <taxon>Geodermatophilales</taxon>
        <taxon>Geodermatophilaceae</taxon>
        <taxon>Blastococcus</taxon>
    </lineage>
</organism>
<accession>A0ABZ1AYD9</accession>
<dbReference type="Proteomes" id="UP001324287">
    <property type="component" value="Chromosome"/>
</dbReference>
<evidence type="ECO:0000256" key="1">
    <source>
        <dbReference type="SAM" id="Phobius"/>
    </source>
</evidence>
<keyword evidence="3" id="KW-1185">Reference proteome</keyword>
<gene>
    <name evidence="2" type="ORF">U6N30_24265</name>
</gene>
<dbReference type="RefSeq" id="WP_324274295.1">
    <property type="nucleotide sequence ID" value="NZ_CP141261.1"/>
</dbReference>
<name>A0ABZ1AYD9_9ACTN</name>
<feature type="transmembrane region" description="Helical" evidence="1">
    <location>
        <begin position="42"/>
        <end position="63"/>
    </location>
</feature>
<reference evidence="2 3" key="1">
    <citation type="submission" date="2023-12" db="EMBL/GenBank/DDBJ databases">
        <title>Blastococcus brunescens sp. nov., an actonobacterium isolated from sandstone collected in sahara desert.</title>
        <authorList>
            <person name="Gtari M."/>
            <person name="Ghodhbane F."/>
        </authorList>
    </citation>
    <scope>NUCLEOTIDE SEQUENCE [LARGE SCALE GENOMIC DNA]</scope>
    <source>
        <strain evidence="2 3">BMG 8361</strain>
    </source>
</reference>
<evidence type="ECO:0000313" key="2">
    <source>
        <dbReference type="EMBL" id="WRL62946.1"/>
    </source>
</evidence>
<keyword evidence="1" id="KW-0472">Membrane</keyword>
<evidence type="ECO:0000313" key="3">
    <source>
        <dbReference type="Proteomes" id="UP001324287"/>
    </source>
</evidence>
<dbReference type="EMBL" id="CP141261">
    <property type="protein sequence ID" value="WRL62946.1"/>
    <property type="molecule type" value="Genomic_DNA"/>
</dbReference>
<keyword evidence="1" id="KW-1133">Transmembrane helix</keyword>
<keyword evidence="1" id="KW-0812">Transmembrane</keyword>